<evidence type="ECO:0000256" key="3">
    <source>
        <dbReference type="ARBA" id="ARBA00022525"/>
    </source>
</evidence>
<evidence type="ECO:0000256" key="4">
    <source>
        <dbReference type="ARBA" id="ARBA00022729"/>
    </source>
</evidence>
<dbReference type="InterPro" id="IPR005103">
    <property type="entry name" value="AA9_LPMO"/>
</dbReference>
<comment type="similarity">
    <text evidence="9">Belongs to the polysaccharide monooxygenase AA9 family.</text>
</comment>
<evidence type="ECO:0000256" key="11">
    <source>
        <dbReference type="ARBA" id="ARBA00047174"/>
    </source>
</evidence>
<proteinExistence type="inferred from homology"/>
<evidence type="ECO:0000256" key="8">
    <source>
        <dbReference type="ARBA" id="ARBA00023326"/>
    </source>
</evidence>
<dbReference type="GO" id="GO:0005576">
    <property type="term" value="C:extracellular region"/>
    <property type="evidence" value="ECO:0007669"/>
    <property type="project" value="UniProtKB-SubCell"/>
</dbReference>
<dbReference type="KEGG" id="ela:UCREL1_4875"/>
<keyword evidence="8" id="KW-0624">Polysaccharide degradation</keyword>
<dbReference type="EMBL" id="KB706305">
    <property type="protein sequence ID" value="EMR68134.1"/>
    <property type="molecule type" value="Genomic_DNA"/>
</dbReference>
<keyword evidence="3" id="KW-0964">Secreted</keyword>
<keyword evidence="5" id="KW-0136">Cellulose degradation</keyword>
<evidence type="ECO:0000256" key="2">
    <source>
        <dbReference type="ARBA" id="ARBA00004613"/>
    </source>
</evidence>
<dbReference type="HOGENOM" id="CLU_031730_1_0_1"/>
<evidence type="ECO:0000256" key="9">
    <source>
        <dbReference type="ARBA" id="ARBA00044502"/>
    </source>
</evidence>
<sequence>MSFRSALALTGAFASAVMAHGRIEGISIDGTYVPTFLGSYYYEKINTGSFPDNAGWYAENTDNGFVEPNSYGEADIICHKAAAPGAITAEASPGSTVSFHWNQDWPESHMGPMLTYVAEYTGASSDIDKTALKWVKIDEAGYDTATKTFASVSFIANNATWDTVIPSNLKAGSYVFRHEIIALHGAGSENGAQNYPQCFNIDVDGSGTELPEGTLGTELYTPTDPGILFNPYQEITSYDIPGPALMAGADSGSGSATSSAAPSSTAAASSTIAASSSAVATSSAVPTSSSVTTPTAPVVEATPTATSTPAPSTGSDDSSLPEQFTIEQFITWLQGATGSSVTRRHAREMLRRFNI</sequence>
<feature type="chain" id="PRO_5004084956" description="lytic cellulose monooxygenase (C4-dehydrogenating)" evidence="13">
    <location>
        <begin position="20"/>
        <end position="355"/>
    </location>
</feature>
<dbReference type="PANTHER" id="PTHR33353:SF34">
    <property type="entry name" value="ENDO-BETA-1,4-GLUCANASE D"/>
    <property type="match status" value="1"/>
</dbReference>
<dbReference type="EC" id="1.14.99.56" evidence="11"/>
<dbReference type="GO" id="GO:0016787">
    <property type="term" value="F:hydrolase activity"/>
    <property type="evidence" value="ECO:0007669"/>
    <property type="project" value="UniProtKB-KW"/>
</dbReference>
<dbReference type="CDD" id="cd21175">
    <property type="entry name" value="LPMO_AA9"/>
    <property type="match status" value="1"/>
</dbReference>
<evidence type="ECO:0000256" key="5">
    <source>
        <dbReference type="ARBA" id="ARBA00023001"/>
    </source>
</evidence>
<comment type="subcellular location">
    <subcellularLocation>
        <location evidence="2">Secreted</location>
    </subcellularLocation>
</comment>
<organism evidence="15 16">
    <name type="scientific">Eutypa lata (strain UCR-EL1)</name>
    <name type="common">Grapevine dieback disease fungus</name>
    <name type="synonym">Eutypa armeniacae</name>
    <dbReference type="NCBI Taxonomy" id="1287681"/>
    <lineage>
        <taxon>Eukaryota</taxon>
        <taxon>Fungi</taxon>
        <taxon>Dikarya</taxon>
        <taxon>Ascomycota</taxon>
        <taxon>Pezizomycotina</taxon>
        <taxon>Sordariomycetes</taxon>
        <taxon>Xylariomycetidae</taxon>
        <taxon>Xylariales</taxon>
        <taxon>Diatrypaceae</taxon>
        <taxon>Eutypa</taxon>
    </lineage>
</organism>
<accession>M7SP15</accession>
<feature type="region of interest" description="Disordered" evidence="12">
    <location>
        <begin position="283"/>
        <end position="320"/>
    </location>
</feature>
<evidence type="ECO:0000256" key="1">
    <source>
        <dbReference type="ARBA" id="ARBA00001973"/>
    </source>
</evidence>
<dbReference type="OMA" id="DWPESHM"/>
<dbReference type="GO" id="GO:0030245">
    <property type="term" value="P:cellulose catabolic process"/>
    <property type="evidence" value="ECO:0007669"/>
    <property type="project" value="UniProtKB-KW"/>
</dbReference>
<feature type="signal peptide" evidence="13">
    <location>
        <begin position="1"/>
        <end position="19"/>
    </location>
</feature>
<evidence type="ECO:0000256" key="12">
    <source>
        <dbReference type="SAM" id="MobiDB-lite"/>
    </source>
</evidence>
<reference evidence="16" key="1">
    <citation type="journal article" date="2013" name="Genome Announc.">
        <title>Draft genome sequence of the grapevine dieback fungus Eutypa lata UCR-EL1.</title>
        <authorList>
            <person name="Blanco-Ulate B."/>
            <person name="Rolshausen P.E."/>
            <person name="Cantu D."/>
        </authorList>
    </citation>
    <scope>NUCLEOTIDE SEQUENCE [LARGE SCALE GENOMIC DNA]</scope>
    <source>
        <strain evidence="16">UCR-EL1</strain>
    </source>
</reference>
<evidence type="ECO:0000313" key="16">
    <source>
        <dbReference type="Proteomes" id="UP000012174"/>
    </source>
</evidence>
<keyword evidence="4 13" id="KW-0732">Signal</keyword>
<evidence type="ECO:0000259" key="14">
    <source>
        <dbReference type="Pfam" id="PF03443"/>
    </source>
</evidence>
<evidence type="ECO:0000313" key="15">
    <source>
        <dbReference type="EMBL" id="EMR68134.1"/>
    </source>
</evidence>
<protein>
    <recommendedName>
        <fullName evidence="11">lytic cellulose monooxygenase (C4-dehydrogenating)</fullName>
        <ecNumber evidence="11">1.14.99.56</ecNumber>
    </recommendedName>
</protein>
<name>M7SP15_EUTLA</name>
<keyword evidence="7" id="KW-0119">Carbohydrate metabolism</keyword>
<dbReference type="OrthoDB" id="4849160at2759"/>
<dbReference type="Pfam" id="PF03443">
    <property type="entry name" value="AA9"/>
    <property type="match status" value="1"/>
</dbReference>
<dbReference type="AlphaFoldDB" id="M7SP15"/>
<feature type="compositionally biased region" description="Low complexity" evidence="12">
    <location>
        <begin position="283"/>
        <end position="318"/>
    </location>
</feature>
<keyword evidence="15" id="KW-0378">Hydrolase</keyword>
<dbReference type="Gene3D" id="2.70.50.70">
    <property type="match status" value="1"/>
</dbReference>
<evidence type="ECO:0000256" key="7">
    <source>
        <dbReference type="ARBA" id="ARBA00023277"/>
    </source>
</evidence>
<dbReference type="PANTHER" id="PTHR33353">
    <property type="entry name" value="PUTATIVE (AFU_ORTHOLOGUE AFUA_1G12560)-RELATED"/>
    <property type="match status" value="1"/>
</dbReference>
<dbReference type="STRING" id="1287681.M7SP15"/>
<keyword evidence="16" id="KW-1185">Reference proteome</keyword>
<feature type="domain" description="Auxiliary Activity family 9 catalytic" evidence="14">
    <location>
        <begin position="20"/>
        <end position="237"/>
    </location>
</feature>
<evidence type="ECO:0000256" key="13">
    <source>
        <dbReference type="SAM" id="SignalP"/>
    </source>
</evidence>
<evidence type="ECO:0000256" key="10">
    <source>
        <dbReference type="ARBA" id="ARBA00045077"/>
    </source>
</evidence>
<dbReference type="eggNOG" id="ENOG502RY3D">
    <property type="taxonomic scope" value="Eukaryota"/>
</dbReference>
<dbReference type="InterPro" id="IPR049892">
    <property type="entry name" value="AA9"/>
</dbReference>
<keyword evidence="6" id="KW-1015">Disulfide bond</keyword>
<comment type="cofactor">
    <cofactor evidence="1">
        <name>Cu(2+)</name>
        <dbReference type="ChEBI" id="CHEBI:29036"/>
    </cofactor>
</comment>
<comment type="catalytic activity">
    <reaction evidence="10">
        <text>[(1-&gt;4)-beta-D-glucosyl]n+m + reduced acceptor + O2 = 4-dehydro-beta-D-glucosyl-[(1-&gt;4)-beta-D-glucosyl]n-1 + [(1-&gt;4)-beta-D-glucosyl]m + acceptor + H2O.</text>
        <dbReference type="EC" id="1.14.99.56"/>
    </reaction>
</comment>
<gene>
    <name evidence="15" type="ORF">UCREL1_4875</name>
</gene>
<dbReference type="Proteomes" id="UP000012174">
    <property type="component" value="Unassembled WGS sequence"/>
</dbReference>
<evidence type="ECO:0000256" key="6">
    <source>
        <dbReference type="ARBA" id="ARBA00023157"/>
    </source>
</evidence>